<protein>
    <recommendedName>
        <fullName evidence="3">ABC transporter domain-containing protein</fullName>
    </recommendedName>
</protein>
<dbReference type="InterPro" id="IPR003439">
    <property type="entry name" value="ABC_transporter-like_ATP-bd"/>
</dbReference>
<dbReference type="GO" id="GO:0016887">
    <property type="term" value="F:ATP hydrolysis activity"/>
    <property type="evidence" value="ECO:0007669"/>
    <property type="project" value="InterPro"/>
</dbReference>
<dbReference type="AlphaFoldDB" id="A0A269ZH61"/>
<dbReference type="Gene3D" id="3.40.50.300">
    <property type="entry name" value="P-loop containing nucleotide triphosphate hydrolases"/>
    <property type="match status" value="1"/>
</dbReference>
<dbReference type="Proteomes" id="UP000216867">
    <property type="component" value="Unassembled WGS sequence"/>
</dbReference>
<dbReference type="GO" id="GO:0005886">
    <property type="term" value="C:plasma membrane"/>
    <property type="evidence" value="ECO:0007669"/>
    <property type="project" value="TreeGrafter"/>
</dbReference>
<sequence>MTVELLSVGKRIKEPNGETRVLFDDLDFRLGRTPSAVAIMGRSGSGKTSLLRIIAGLDTGYTGTYTFEGETVDRDAIRLLRLRWSSIGYVTQRFDLLDDRSALRNVMFGCPDRRTAKERSQECLERLGIGSLARKRVKQLSGGEDQRVAIARAMVKRPRVILADEPTGSLDAESEDRILGVFEIVKSMGTSLIIATHSERVAERCDRILHLRDRRLCDSADNTL</sequence>
<evidence type="ECO:0000313" key="5">
    <source>
        <dbReference type="Proteomes" id="UP000216867"/>
    </source>
</evidence>
<accession>A0A269ZH61</accession>
<feature type="domain" description="ABC transporter" evidence="3">
    <location>
        <begin position="3"/>
        <end position="224"/>
    </location>
</feature>
<dbReference type="InterPro" id="IPR003593">
    <property type="entry name" value="AAA+_ATPase"/>
</dbReference>
<comment type="caution">
    <text evidence="4">The sequence shown here is derived from an EMBL/GenBank/DDBJ whole genome shotgun (WGS) entry which is preliminary data.</text>
</comment>
<dbReference type="SMART" id="SM00382">
    <property type="entry name" value="AAA"/>
    <property type="match status" value="1"/>
</dbReference>
<dbReference type="RefSeq" id="WP_095375116.1">
    <property type="nucleotide sequence ID" value="NZ_NCWY01000001.1"/>
</dbReference>
<dbReference type="InterPro" id="IPR027417">
    <property type="entry name" value="P-loop_NTPase"/>
</dbReference>
<dbReference type="SUPFAM" id="SSF52540">
    <property type="entry name" value="P-loop containing nucleoside triphosphate hydrolases"/>
    <property type="match status" value="1"/>
</dbReference>
<name>A0A269ZH61_9MICO</name>
<dbReference type="Pfam" id="PF00005">
    <property type="entry name" value="ABC_tran"/>
    <property type="match status" value="1"/>
</dbReference>
<evidence type="ECO:0000313" key="4">
    <source>
        <dbReference type="EMBL" id="PAK97147.1"/>
    </source>
</evidence>
<dbReference type="EMBL" id="NCWY01000001">
    <property type="protein sequence ID" value="PAK97147.1"/>
    <property type="molecule type" value="Genomic_DNA"/>
</dbReference>
<dbReference type="InterPro" id="IPR015854">
    <property type="entry name" value="ABC_transpr_LolD-like"/>
</dbReference>
<dbReference type="GO" id="GO:0005524">
    <property type="term" value="F:ATP binding"/>
    <property type="evidence" value="ECO:0007669"/>
    <property type="project" value="UniProtKB-KW"/>
</dbReference>
<evidence type="ECO:0000259" key="3">
    <source>
        <dbReference type="PROSITE" id="PS50893"/>
    </source>
</evidence>
<proteinExistence type="predicted"/>
<evidence type="ECO:0000256" key="1">
    <source>
        <dbReference type="ARBA" id="ARBA00022741"/>
    </source>
</evidence>
<dbReference type="GO" id="GO:0022857">
    <property type="term" value="F:transmembrane transporter activity"/>
    <property type="evidence" value="ECO:0007669"/>
    <property type="project" value="TreeGrafter"/>
</dbReference>
<dbReference type="PANTHER" id="PTHR24220">
    <property type="entry name" value="IMPORT ATP-BINDING PROTEIN"/>
    <property type="match status" value="1"/>
</dbReference>
<keyword evidence="2" id="KW-0067">ATP-binding</keyword>
<evidence type="ECO:0000256" key="2">
    <source>
        <dbReference type="ARBA" id="ARBA00022840"/>
    </source>
</evidence>
<keyword evidence="1" id="KW-0547">Nucleotide-binding</keyword>
<gene>
    <name evidence="4" type="ORF">B8X04_00785</name>
</gene>
<organism evidence="4 5">
    <name type="scientific">Brevibacterium casei</name>
    <dbReference type="NCBI Taxonomy" id="33889"/>
    <lineage>
        <taxon>Bacteria</taxon>
        <taxon>Bacillati</taxon>
        <taxon>Actinomycetota</taxon>
        <taxon>Actinomycetes</taxon>
        <taxon>Micrococcales</taxon>
        <taxon>Brevibacteriaceae</taxon>
        <taxon>Brevibacterium</taxon>
    </lineage>
</organism>
<dbReference type="PROSITE" id="PS50893">
    <property type="entry name" value="ABC_TRANSPORTER_2"/>
    <property type="match status" value="1"/>
</dbReference>
<reference evidence="4 5" key="1">
    <citation type="submission" date="2017-04" db="EMBL/GenBank/DDBJ databases">
        <title>Kefir bacterial isolates.</title>
        <authorList>
            <person name="Kim Y."/>
            <person name="Blasche S."/>
            <person name="Patil K.R."/>
        </authorList>
    </citation>
    <scope>NUCLEOTIDE SEQUENCE [LARGE SCALE GENOMIC DNA]</scope>
    <source>
        <strain evidence="4 5">OG2</strain>
    </source>
</reference>
<dbReference type="PANTHER" id="PTHR24220:SF86">
    <property type="entry name" value="ABC TRANSPORTER ABCH.1"/>
    <property type="match status" value="1"/>
</dbReference>